<dbReference type="InterPro" id="IPR013087">
    <property type="entry name" value="Znf_C2H2_type"/>
</dbReference>
<feature type="region of interest" description="Disordered" evidence="2">
    <location>
        <begin position="17"/>
        <end position="56"/>
    </location>
</feature>
<organism evidence="4 5">
    <name type="scientific">Hibiscus syriacus</name>
    <name type="common">Rose of Sharon</name>
    <dbReference type="NCBI Taxonomy" id="106335"/>
    <lineage>
        <taxon>Eukaryota</taxon>
        <taxon>Viridiplantae</taxon>
        <taxon>Streptophyta</taxon>
        <taxon>Embryophyta</taxon>
        <taxon>Tracheophyta</taxon>
        <taxon>Spermatophyta</taxon>
        <taxon>Magnoliopsida</taxon>
        <taxon>eudicotyledons</taxon>
        <taxon>Gunneridae</taxon>
        <taxon>Pentapetalae</taxon>
        <taxon>rosids</taxon>
        <taxon>malvids</taxon>
        <taxon>Malvales</taxon>
        <taxon>Malvaceae</taxon>
        <taxon>Malvoideae</taxon>
        <taxon>Hibiscus</taxon>
    </lineage>
</organism>
<name>A0A6A3CG74_HIBSY</name>
<dbReference type="InterPro" id="IPR044303">
    <property type="entry name" value="ZAT1/4/9"/>
</dbReference>
<dbReference type="GO" id="GO:0006355">
    <property type="term" value="P:regulation of DNA-templated transcription"/>
    <property type="evidence" value="ECO:0007669"/>
    <property type="project" value="InterPro"/>
</dbReference>
<proteinExistence type="predicted"/>
<dbReference type="GO" id="GO:0008270">
    <property type="term" value="F:zinc ion binding"/>
    <property type="evidence" value="ECO:0007669"/>
    <property type="project" value="UniProtKB-KW"/>
</dbReference>
<evidence type="ECO:0000259" key="3">
    <source>
        <dbReference type="PROSITE" id="PS50157"/>
    </source>
</evidence>
<protein>
    <submittedName>
        <fullName evidence="4">RGPR-related, putative isoform 1</fullName>
    </submittedName>
</protein>
<dbReference type="Proteomes" id="UP000436088">
    <property type="component" value="Unassembled WGS sequence"/>
</dbReference>
<keyword evidence="1" id="KW-0862">Zinc</keyword>
<sequence length="237" mass="26404">MEKHKCKIFGRRFSNGRALGTHMRSHLTNQSSNRSDSASSSSSSSGEEQEKGNGIEFLAYGLRENPKKSFRFADPEFSFAPDSGTGSVVQDRERERERDRVEKPNSETIQEKTKDGSVSDTSLEEDVAMCLMLLSRDAWKRNNVERKSHKRVGSETKKPGKVTATVIGVTARYSSAHFVAECSGRDKLLAVTRDLIRSLQLLHQTMLQIQANLANSLIDLNLPPPLEDDEFSVVSDA</sequence>
<evidence type="ECO:0000256" key="2">
    <source>
        <dbReference type="SAM" id="MobiDB-lite"/>
    </source>
</evidence>
<evidence type="ECO:0000313" key="5">
    <source>
        <dbReference type="Proteomes" id="UP000436088"/>
    </source>
</evidence>
<dbReference type="AlphaFoldDB" id="A0A6A3CG74"/>
<dbReference type="EMBL" id="VEPZ02000303">
    <property type="protein sequence ID" value="KAE8727776.1"/>
    <property type="molecule type" value="Genomic_DNA"/>
</dbReference>
<dbReference type="PANTHER" id="PTHR46326:SF8">
    <property type="entry name" value="C2H2-LIKE ZINC FINGER PROTEIN"/>
    <property type="match status" value="1"/>
</dbReference>
<feature type="region of interest" description="Disordered" evidence="2">
    <location>
        <begin position="74"/>
        <end position="121"/>
    </location>
</feature>
<gene>
    <name evidence="4" type="ORF">F3Y22_tig00005377pilonHSYRG00224</name>
</gene>
<feature type="domain" description="C2H2-type" evidence="3">
    <location>
        <begin position="4"/>
        <end position="31"/>
    </location>
</feature>
<comment type="caution">
    <text evidence="4">The sequence shown here is derived from an EMBL/GenBank/DDBJ whole genome shotgun (WGS) entry which is preliminary data.</text>
</comment>
<accession>A0A6A3CG74</accession>
<keyword evidence="5" id="KW-1185">Reference proteome</keyword>
<keyword evidence="1" id="KW-0863">Zinc-finger</keyword>
<evidence type="ECO:0000256" key="1">
    <source>
        <dbReference type="PROSITE-ProRule" id="PRU00042"/>
    </source>
</evidence>
<evidence type="ECO:0000313" key="4">
    <source>
        <dbReference type="EMBL" id="KAE8727776.1"/>
    </source>
</evidence>
<dbReference type="PANTHER" id="PTHR46326">
    <property type="entry name" value="ZINC FINGER PROTEIN ZAT1-RELATED"/>
    <property type="match status" value="1"/>
</dbReference>
<keyword evidence="1" id="KW-0479">Metal-binding</keyword>
<feature type="compositionally biased region" description="Low complexity" evidence="2">
    <location>
        <begin position="31"/>
        <end position="45"/>
    </location>
</feature>
<dbReference type="PROSITE" id="PS50157">
    <property type="entry name" value="ZINC_FINGER_C2H2_2"/>
    <property type="match status" value="1"/>
</dbReference>
<feature type="compositionally biased region" description="Basic and acidic residues" evidence="2">
    <location>
        <begin position="90"/>
        <end position="117"/>
    </location>
</feature>
<reference evidence="4" key="1">
    <citation type="submission" date="2019-09" db="EMBL/GenBank/DDBJ databases">
        <title>Draft genome information of white flower Hibiscus syriacus.</title>
        <authorList>
            <person name="Kim Y.-M."/>
        </authorList>
    </citation>
    <scope>NUCLEOTIDE SEQUENCE [LARGE SCALE GENOMIC DNA]</scope>
    <source>
        <strain evidence="4">YM2019G1</strain>
    </source>
</reference>